<keyword evidence="2" id="KW-1185">Reference proteome</keyword>
<evidence type="ECO:0000313" key="1">
    <source>
        <dbReference type="EMBL" id="EGJ32987.1"/>
    </source>
</evidence>
<dbReference type="HOGENOM" id="CLU_3236178_0_0_3"/>
<accession>F4XR12</accession>
<organism evidence="1 2">
    <name type="scientific">Moorena producens 3L</name>
    <dbReference type="NCBI Taxonomy" id="489825"/>
    <lineage>
        <taxon>Bacteria</taxon>
        <taxon>Bacillati</taxon>
        <taxon>Cyanobacteriota</taxon>
        <taxon>Cyanophyceae</taxon>
        <taxon>Coleofasciculales</taxon>
        <taxon>Coleofasciculaceae</taxon>
        <taxon>Moorena</taxon>
    </lineage>
</organism>
<dbReference type="Proteomes" id="UP000003959">
    <property type="component" value="Unassembled WGS sequence"/>
</dbReference>
<sequence>MIRKGDAGKVEKCTTSAQLQQLQHAIQSDYKNLQLQKAPLTIR</sequence>
<protein>
    <submittedName>
        <fullName evidence="1">Uncharacterized protein</fullName>
    </submittedName>
</protein>
<gene>
    <name evidence="1" type="ORF">LYNGBM3L_54840</name>
</gene>
<name>F4XR12_9CYAN</name>
<dbReference type="EMBL" id="GL890874">
    <property type="protein sequence ID" value="EGJ32987.1"/>
    <property type="molecule type" value="Genomic_DNA"/>
</dbReference>
<dbReference type="AlphaFoldDB" id="F4XR12"/>
<reference evidence="2" key="1">
    <citation type="journal article" date="2011" name="Proc. Natl. Acad. Sci. U.S.A.">
        <title>Genomic insights into the physiology and ecology of the marine filamentous cyanobacterium Lyngbya majuscula.</title>
        <authorList>
            <person name="Jones A.C."/>
            <person name="Monroe E.A."/>
            <person name="Podell S."/>
            <person name="Hess W.R."/>
            <person name="Klages S."/>
            <person name="Esquenazi E."/>
            <person name="Niessen S."/>
            <person name="Hoover H."/>
            <person name="Rothmann M."/>
            <person name="Lasken R.S."/>
            <person name="Yates J.R.III."/>
            <person name="Reinhardt R."/>
            <person name="Kube M."/>
            <person name="Burkart M.D."/>
            <person name="Allen E.E."/>
            <person name="Dorrestein P.C."/>
            <person name="Gerwick W.H."/>
            <person name="Gerwick L."/>
        </authorList>
    </citation>
    <scope>NUCLEOTIDE SEQUENCE [LARGE SCALE GENOMIC DNA]</scope>
    <source>
        <strain evidence="2">3L</strain>
    </source>
</reference>
<proteinExistence type="predicted"/>
<evidence type="ECO:0000313" key="2">
    <source>
        <dbReference type="Proteomes" id="UP000003959"/>
    </source>
</evidence>